<accession>A0A194QCZ8</accession>
<gene>
    <name evidence="1" type="ORF">RR46_06450</name>
</gene>
<dbReference type="Proteomes" id="UP000053268">
    <property type="component" value="Unassembled WGS sequence"/>
</dbReference>
<proteinExistence type="predicted"/>
<organism evidence="1 2">
    <name type="scientific">Papilio xuthus</name>
    <name type="common">Asian swallowtail butterfly</name>
    <dbReference type="NCBI Taxonomy" id="66420"/>
    <lineage>
        <taxon>Eukaryota</taxon>
        <taxon>Metazoa</taxon>
        <taxon>Ecdysozoa</taxon>
        <taxon>Arthropoda</taxon>
        <taxon>Hexapoda</taxon>
        <taxon>Insecta</taxon>
        <taxon>Pterygota</taxon>
        <taxon>Neoptera</taxon>
        <taxon>Endopterygota</taxon>
        <taxon>Lepidoptera</taxon>
        <taxon>Glossata</taxon>
        <taxon>Ditrysia</taxon>
        <taxon>Papilionoidea</taxon>
        <taxon>Papilionidae</taxon>
        <taxon>Papilioninae</taxon>
        <taxon>Papilio</taxon>
    </lineage>
</organism>
<reference evidence="1 2" key="1">
    <citation type="journal article" date="2015" name="Nat. Commun.">
        <title>Outbred genome sequencing and CRISPR/Cas9 gene editing in butterflies.</title>
        <authorList>
            <person name="Li X."/>
            <person name="Fan D."/>
            <person name="Zhang W."/>
            <person name="Liu G."/>
            <person name="Zhang L."/>
            <person name="Zhao L."/>
            <person name="Fang X."/>
            <person name="Chen L."/>
            <person name="Dong Y."/>
            <person name="Chen Y."/>
            <person name="Ding Y."/>
            <person name="Zhao R."/>
            <person name="Feng M."/>
            <person name="Zhu Y."/>
            <person name="Feng Y."/>
            <person name="Jiang X."/>
            <person name="Zhu D."/>
            <person name="Xiang H."/>
            <person name="Feng X."/>
            <person name="Li S."/>
            <person name="Wang J."/>
            <person name="Zhang G."/>
            <person name="Kronforst M.R."/>
            <person name="Wang W."/>
        </authorList>
    </citation>
    <scope>NUCLEOTIDE SEQUENCE [LARGE SCALE GENOMIC DNA]</scope>
    <source>
        <strain evidence="1">Ya'a_city_454_Px</strain>
        <tissue evidence="1">Whole body</tissue>
    </source>
</reference>
<protein>
    <submittedName>
        <fullName evidence="1">Uncharacterized protein</fullName>
    </submittedName>
</protein>
<evidence type="ECO:0000313" key="1">
    <source>
        <dbReference type="EMBL" id="KPJ03294.1"/>
    </source>
</evidence>
<evidence type="ECO:0000313" key="2">
    <source>
        <dbReference type="Proteomes" id="UP000053268"/>
    </source>
</evidence>
<sequence>MTPHALGRSHGAARGGAKCCQLPEFAIPHRACRGDARIQAVACNLSRVPCACATCERVCRVPSLLFCPCTTAAKIRVKNRDPVPAYAMADADRDSDLGDDSPVILSSAVADRPTAPYPSRQSVPLFCKPLLAVAFNTLA</sequence>
<name>A0A194QCZ8_PAPXU</name>
<keyword evidence="2" id="KW-1185">Reference proteome</keyword>
<dbReference type="EMBL" id="KQ459185">
    <property type="protein sequence ID" value="KPJ03294.1"/>
    <property type="molecule type" value="Genomic_DNA"/>
</dbReference>
<dbReference type="AlphaFoldDB" id="A0A194QCZ8"/>